<reference evidence="7 8" key="1">
    <citation type="submission" date="2020-03" db="EMBL/GenBank/DDBJ databases">
        <title>Metabolic flexibility allows generalist bacteria to become dominant in a frequently disturbed ecosystem.</title>
        <authorList>
            <person name="Chen Y.-J."/>
            <person name="Leung P.M."/>
            <person name="Bay S.K."/>
            <person name="Hugenholtz P."/>
            <person name="Kessler A.J."/>
            <person name="Shelley G."/>
            <person name="Waite D.W."/>
            <person name="Cook P.L."/>
            <person name="Greening C."/>
        </authorList>
    </citation>
    <scope>NUCLEOTIDE SEQUENCE [LARGE SCALE GENOMIC DNA]</scope>
    <source>
        <strain evidence="7">SS_bin_28</strain>
    </source>
</reference>
<name>A0A7Y2E8Y7_UNCEI</name>
<accession>A0A7Y2E8Y7</accession>
<dbReference type="NCBIfam" id="TIGR00009">
    <property type="entry name" value="L28"/>
    <property type="match status" value="1"/>
</dbReference>
<dbReference type="Proteomes" id="UP000547674">
    <property type="component" value="Unassembled WGS sequence"/>
</dbReference>
<organism evidence="7 8">
    <name type="scientific">Eiseniibacteriota bacterium</name>
    <dbReference type="NCBI Taxonomy" id="2212470"/>
    <lineage>
        <taxon>Bacteria</taxon>
        <taxon>Candidatus Eiseniibacteriota</taxon>
    </lineage>
</organism>
<dbReference type="PANTHER" id="PTHR39080">
    <property type="entry name" value="50S RIBOSOMAL PROTEIN L28"/>
    <property type="match status" value="1"/>
</dbReference>
<dbReference type="SUPFAM" id="SSF143800">
    <property type="entry name" value="L28p-like"/>
    <property type="match status" value="1"/>
</dbReference>
<keyword evidence="2 5" id="KW-0689">Ribosomal protein</keyword>
<dbReference type="AlphaFoldDB" id="A0A7Y2E8Y7"/>
<dbReference type="GO" id="GO:1990904">
    <property type="term" value="C:ribonucleoprotein complex"/>
    <property type="evidence" value="ECO:0007669"/>
    <property type="project" value="UniProtKB-KW"/>
</dbReference>
<gene>
    <name evidence="5 7" type="primary">rpmB</name>
    <name evidence="7" type="ORF">HKN21_02355</name>
</gene>
<proteinExistence type="inferred from homology"/>
<dbReference type="GO" id="GO:0006412">
    <property type="term" value="P:translation"/>
    <property type="evidence" value="ECO:0007669"/>
    <property type="project" value="UniProtKB-UniRule"/>
</dbReference>
<evidence type="ECO:0000256" key="1">
    <source>
        <dbReference type="ARBA" id="ARBA00008760"/>
    </source>
</evidence>
<dbReference type="InterPro" id="IPR034704">
    <property type="entry name" value="Ribosomal_bL28/bL31-like_sf"/>
</dbReference>
<protein>
    <recommendedName>
        <fullName evidence="4 5">Large ribosomal subunit protein bL28</fullName>
    </recommendedName>
</protein>
<dbReference type="InterPro" id="IPR037147">
    <property type="entry name" value="Ribosomal_bL28_sf"/>
</dbReference>
<dbReference type="Pfam" id="PF00830">
    <property type="entry name" value="Ribosomal_L28"/>
    <property type="match status" value="1"/>
</dbReference>
<evidence type="ECO:0000313" key="7">
    <source>
        <dbReference type="EMBL" id="NNF05580.1"/>
    </source>
</evidence>
<evidence type="ECO:0000256" key="6">
    <source>
        <dbReference type="SAM" id="MobiDB-lite"/>
    </source>
</evidence>
<dbReference type="InterPro" id="IPR001383">
    <property type="entry name" value="Ribosomal_bL28_bact-type"/>
</dbReference>
<dbReference type="InterPro" id="IPR026569">
    <property type="entry name" value="Ribosomal_bL28"/>
</dbReference>
<evidence type="ECO:0000313" key="8">
    <source>
        <dbReference type="Proteomes" id="UP000547674"/>
    </source>
</evidence>
<comment type="caution">
    <text evidence="7">The sequence shown here is derived from an EMBL/GenBank/DDBJ whole genome shotgun (WGS) entry which is preliminary data.</text>
</comment>
<dbReference type="PANTHER" id="PTHR39080:SF1">
    <property type="entry name" value="LARGE RIBOSOMAL SUBUNIT PROTEIN BL28A"/>
    <property type="match status" value="1"/>
</dbReference>
<evidence type="ECO:0000256" key="2">
    <source>
        <dbReference type="ARBA" id="ARBA00022980"/>
    </source>
</evidence>
<dbReference type="GO" id="GO:0003735">
    <property type="term" value="F:structural constituent of ribosome"/>
    <property type="evidence" value="ECO:0007669"/>
    <property type="project" value="InterPro"/>
</dbReference>
<dbReference type="EMBL" id="JABDJR010000081">
    <property type="protein sequence ID" value="NNF05580.1"/>
    <property type="molecule type" value="Genomic_DNA"/>
</dbReference>
<keyword evidence="3 5" id="KW-0687">Ribonucleoprotein</keyword>
<comment type="similarity">
    <text evidence="1 5">Belongs to the bacterial ribosomal protein bL28 family.</text>
</comment>
<feature type="region of interest" description="Disordered" evidence="6">
    <location>
        <begin position="1"/>
        <end position="27"/>
    </location>
</feature>
<dbReference type="HAMAP" id="MF_00373">
    <property type="entry name" value="Ribosomal_bL28"/>
    <property type="match status" value="1"/>
</dbReference>
<dbReference type="GO" id="GO:0005840">
    <property type="term" value="C:ribosome"/>
    <property type="evidence" value="ECO:0007669"/>
    <property type="project" value="UniProtKB-KW"/>
</dbReference>
<evidence type="ECO:0000256" key="3">
    <source>
        <dbReference type="ARBA" id="ARBA00023274"/>
    </source>
</evidence>
<dbReference type="Gene3D" id="2.30.170.40">
    <property type="entry name" value="Ribosomal protein L28/L24"/>
    <property type="match status" value="1"/>
</dbReference>
<evidence type="ECO:0000256" key="4">
    <source>
        <dbReference type="ARBA" id="ARBA00035174"/>
    </source>
</evidence>
<dbReference type="InterPro" id="IPR050096">
    <property type="entry name" value="Bacterial_rp_bL28"/>
</dbReference>
<evidence type="ECO:0000256" key="5">
    <source>
        <dbReference type="HAMAP-Rule" id="MF_00373"/>
    </source>
</evidence>
<sequence>MSRRCSLTGKKPLAGNNVSHANNKTRRRQLPNLQVKRIFVPELNRTVRIKMSTRALRTLNKKGLVAFLKDEGLTLKDVTA</sequence>